<evidence type="ECO:0000256" key="6">
    <source>
        <dbReference type="ARBA" id="ARBA00022679"/>
    </source>
</evidence>
<dbReference type="STRING" id="266117.Rxyl_1416"/>
<dbReference type="GO" id="GO:0009398">
    <property type="term" value="P:FMN biosynthetic process"/>
    <property type="evidence" value="ECO:0007669"/>
    <property type="project" value="UniProtKB-UniRule"/>
</dbReference>
<dbReference type="Gene3D" id="3.40.50.620">
    <property type="entry name" value="HUPs"/>
    <property type="match status" value="1"/>
</dbReference>
<evidence type="ECO:0000259" key="16">
    <source>
        <dbReference type="SMART" id="SM00904"/>
    </source>
</evidence>
<evidence type="ECO:0000313" key="17">
    <source>
        <dbReference type="EMBL" id="ABG04378.1"/>
    </source>
</evidence>
<evidence type="ECO:0000256" key="11">
    <source>
        <dbReference type="ARBA" id="ARBA00022840"/>
    </source>
</evidence>
<keyword evidence="6 15" id="KW-0808">Transferase</keyword>
<dbReference type="InterPro" id="IPR023468">
    <property type="entry name" value="Riboflavin_kinase"/>
</dbReference>
<keyword evidence="8 15" id="KW-0547">Nucleotide-binding</keyword>
<comment type="pathway">
    <text evidence="3 15">Cofactor biosynthesis; FMN biosynthesis; FMN from riboflavin (ATP route): step 1/1.</text>
</comment>
<keyword evidence="7 15" id="KW-0548">Nucleotidyltransferase</keyword>
<evidence type="ECO:0000256" key="15">
    <source>
        <dbReference type="PIRNR" id="PIRNR004491"/>
    </source>
</evidence>
<dbReference type="SUPFAM" id="SSF82114">
    <property type="entry name" value="Riboflavin kinase-like"/>
    <property type="match status" value="1"/>
</dbReference>
<feature type="domain" description="Riboflavin kinase" evidence="16">
    <location>
        <begin position="171"/>
        <end position="296"/>
    </location>
</feature>
<keyword evidence="11 15" id="KW-0067">ATP-binding</keyword>
<dbReference type="GO" id="GO:0003919">
    <property type="term" value="F:FMN adenylyltransferase activity"/>
    <property type="evidence" value="ECO:0007669"/>
    <property type="project" value="UniProtKB-UniRule"/>
</dbReference>
<dbReference type="InterPro" id="IPR015864">
    <property type="entry name" value="FAD_synthase"/>
</dbReference>
<keyword evidence="10 15" id="KW-0274">FAD</keyword>
<dbReference type="Proteomes" id="UP000006637">
    <property type="component" value="Chromosome"/>
</dbReference>
<dbReference type="AlphaFoldDB" id="Q1AW50"/>
<dbReference type="EC" id="2.7.1.26" evidence="15"/>
<evidence type="ECO:0000256" key="9">
    <source>
        <dbReference type="ARBA" id="ARBA00022777"/>
    </source>
</evidence>
<evidence type="ECO:0000256" key="12">
    <source>
        <dbReference type="ARBA" id="ARBA00023268"/>
    </source>
</evidence>
<dbReference type="KEGG" id="rxy:Rxyl_1416"/>
<comment type="function">
    <text evidence="1">Catalyzes the phosphorylation of riboflavin to FMN followed by the adenylation of FMN to FAD.</text>
</comment>
<keyword evidence="12" id="KW-0511">Multifunctional enzyme</keyword>
<sequence length="299" mass="32511">MRGVVVAIGNFDGVHLGHRAVLGRALEEGRARGMRVVAATFHPHPRAVLRPGEAPPLLTPLPVRRRIILGLGVDEVRIIRFDGKLSRKSPEEFVREVLVGELGAAVAVVGENFRFGHRAAGDFRELERLMRSFGGEAVAVPVRGLDGGEEVSSSRIRRLVLEGRVEEAARLLGRPHAVCGRVVEGEGRGSRIGYPTANVRPEEGVAVPGRGVYACTVRVGEGRYAACTNVGVAPTFGGRAESLVEAHLLDFEGDLYGLQIEVEFLRRIRGEKKFGGVEELREQIARDLLEARRITNATI</sequence>
<dbReference type="NCBIfam" id="NF004162">
    <property type="entry name" value="PRK05627.1-5"/>
    <property type="match status" value="1"/>
</dbReference>
<organism evidence="17 18">
    <name type="scientific">Rubrobacter xylanophilus (strain DSM 9941 / JCM 11954 / NBRC 16129 / PRD-1)</name>
    <dbReference type="NCBI Taxonomy" id="266117"/>
    <lineage>
        <taxon>Bacteria</taxon>
        <taxon>Bacillati</taxon>
        <taxon>Actinomycetota</taxon>
        <taxon>Rubrobacteria</taxon>
        <taxon>Rubrobacterales</taxon>
        <taxon>Rubrobacteraceae</taxon>
        <taxon>Rubrobacter</taxon>
    </lineage>
</organism>
<evidence type="ECO:0000256" key="13">
    <source>
        <dbReference type="ARBA" id="ARBA00047880"/>
    </source>
</evidence>
<dbReference type="GO" id="GO:0009231">
    <property type="term" value="P:riboflavin biosynthetic process"/>
    <property type="evidence" value="ECO:0007669"/>
    <property type="project" value="InterPro"/>
</dbReference>
<dbReference type="EC" id="2.7.7.2" evidence="15"/>
<dbReference type="OrthoDB" id="9803667at2"/>
<dbReference type="FunFam" id="2.40.30.30:FF:000003">
    <property type="entry name" value="Riboflavin biosynthesis protein"/>
    <property type="match status" value="1"/>
</dbReference>
<dbReference type="InterPro" id="IPR002606">
    <property type="entry name" value="Riboflavin_kinase_bac"/>
</dbReference>
<dbReference type="eggNOG" id="COG0196">
    <property type="taxonomic scope" value="Bacteria"/>
</dbReference>
<comment type="catalytic activity">
    <reaction evidence="14 15">
        <text>FMN + ATP + H(+) = FAD + diphosphate</text>
        <dbReference type="Rhea" id="RHEA:17237"/>
        <dbReference type="ChEBI" id="CHEBI:15378"/>
        <dbReference type="ChEBI" id="CHEBI:30616"/>
        <dbReference type="ChEBI" id="CHEBI:33019"/>
        <dbReference type="ChEBI" id="CHEBI:57692"/>
        <dbReference type="ChEBI" id="CHEBI:58210"/>
        <dbReference type="EC" id="2.7.7.2"/>
    </reaction>
</comment>
<proteinExistence type="inferred from homology"/>
<dbReference type="PANTHER" id="PTHR22749:SF6">
    <property type="entry name" value="RIBOFLAVIN KINASE"/>
    <property type="match status" value="1"/>
</dbReference>
<dbReference type="SMART" id="SM00904">
    <property type="entry name" value="Flavokinase"/>
    <property type="match status" value="1"/>
</dbReference>
<evidence type="ECO:0000256" key="5">
    <source>
        <dbReference type="ARBA" id="ARBA00022643"/>
    </source>
</evidence>
<keyword evidence="5 15" id="KW-0288">FMN</keyword>
<dbReference type="PANTHER" id="PTHR22749">
    <property type="entry name" value="RIBOFLAVIN KINASE/FMN ADENYLYLTRANSFERASE"/>
    <property type="match status" value="1"/>
</dbReference>
<name>Q1AW50_RUBXD</name>
<dbReference type="Pfam" id="PF01687">
    <property type="entry name" value="Flavokinase"/>
    <property type="match status" value="1"/>
</dbReference>
<dbReference type="NCBIfam" id="NF004160">
    <property type="entry name" value="PRK05627.1-3"/>
    <property type="match status" value="1"/>
</dbReference>
<dbReference type="InterPro" id="IPR015865">
    <property type="entry name" value="Riboflavin_kinase_bac/euk"/>
</dbReference>
<dbReference type="InterPro" id="IPR004821">
    <property type="entry name" value="Cyt_trans-like"/>
</dbReference>
<dbReference type="FunFam" id="3.40.50.620:FF:000021">
    <property type="entry name" value="Riboflavin biosynthesis protein"/>
    <property type="match status" value="1"/>
</dbReference>
<evidence type="ECO:0000256" key="10">
    <source>
        <dbReference type="ARBA" id="ARBA00022827"/>
    </source>
</evidence>
<evidence type="ECO:0000313" key="18">
    <source>
        <dbReference type="Proteomes" id="UP000006637"/>
    </source>
</evidence>
<dbReference type="RefSeq" id="WP_011564395.1">
    <property type="nucleotide sequence ID" value="NC_008148.1"/>
</dbReference>
<comment type="catalytic activity">
    <reaction evidence="13 15">
        <text>riboflavin + ATP = FMN + ADP + H(+)</text>
        <dbReference type="Rhea" id="RHEA:14357"/>
        <dbReference type="ChEBI" id="CHEBI:15378"/>
        <dbReference type="ChEBI" id="CHEBI:30616"/>
        <dbReference type="ChEBI" id="CHEBI:57986"/>
        <dbReference type="ChEBI" id="CHEBI:58210"/>
        <dbReference type="ChEBI" id="CHEBI:456216"/>
        <dbReference type="EC" id="2.7.1.26"/>
    </reaction>
</comment>
<evidence type="ECO:0000256" key="1">
    <source>
        <dbReference type="ARBA" id="ARBA00002121"/>
    </source>
</evidence>
<dbReference type="SUPFAM" id="SSF52374">
    <property type="entry name" value="Nucleotidylyl transferase"/>
    <property type="match status" value="1"/>
</dbReference>
<dbReference type="EMBL" id="CP000386">
    <property type="protein sequence ID" value="ABG04378.1"/>
    <property type="molecule type" value="Genomic_DNA"/>
</dbReference>
<dbReference type="InterPro" id="IPR014729">
    <property type="entry name" value="Rossmann-like_a/b/a_fold"/>
</dbReference>
<evidence type="ECO:0000256" key="14">
    <source>
        <dbReference type="ARBA" id="ARBA00049494"/>
    </source>
</evidence>
<dbReference type="NCBIfam" id="TIGR00125">
    <property type="entry name" value="cyt_tran_rel"/>
    <property type="match status" value="1"/>
</dbReference>
<dbReference type="CDD" id="cd02064">
    <property type="entry name" value="FAD_synthetase_N"/>
    <property type="match status" value="1"/>
</dbReference>
<dbReference type="PIRSF" id="PIRSF004491">
    <property type="entry name" value="FAD_Synth"/>
    <property type="match status" value="1"/>
</dbReference>
<dbReference type="InterPro" id="IPR023465">
    <property type="entry name" value="Riboflavin_kinase_dom_sf"/>
</dbReference>
<evidence type="ECO:0000256" key="7">
    <source>
        <dbReference type="ARBA" id="ARBA00022695"/>
    </source>
</evidence>
<comment type="similarity">
    <text evidence="15">Belongs to the ribF family.</text>
</comment>
<protein>
    <recommendedName>
        <fullName evidence="15">Riboflavin biosynthesis protein</fullName>
    </recommendedName>
    <domain>
        <recommendedName>
            <fullName evidence="15">Riboflavin kinase</fullName>
            <ecNumber evidence="15">2.7.1.26</ecNumber>
        </recommendedName>
        <alternativeName>
            <fullName evidence="15">Flavokinase</fullName>
        </alternativeName>
    </domain>
    <domain>
        <recommendedName>
            <fullName evidence="15">FMN adenylyltransferase</fullName>
            <ecNumber evidence="15">2.7.7.2</ecNumber>
        </recommendedName>
        <alternativeName>
            <fullName evidence="15">FAD pyrophosphorylase</fullName>
        </alternativeName>
        <alternativeName>
            <fullName evidence="15">FAD synthase</fullName>
        </alternativeName>
    </domain>
</protein>
<evidence type="ECO:0000256" key="3">
    <source>
        <dbReference type="ARBA" id="ARBA00005201"/>
    </source>
</evidence>
<dbReference type="GO" id="GO:0005524">
    <property type="term" value="F:ATP binding"/>
    <property type="evidence" value="ECO:0007669"/>
    <property type="project" value="UniProtKB-UniRule"/>
</dbReference>
<evidence type="ECO:0000256" key="4">
    <source>
        <dbReference type="ARBA" id="ARBA00022630"/>
    </source>
</evidence>
<dbReference type="UniPathway" id="UPA00277">
    <property type="reaction ID" value="UER00407"/>
</dbReference>
<evidence type="ECO:0000256" key="2">
    <source>
        <dbReference type="ARBA" id="ARBA00004726"/>
    </source>
</evidence>
<accession>Q1AW50</accession>
<dbReference type="Gene3D" id="2.40.30.30">
    <property type="entry name" value="Riboflavin kinase-like"/>
    <property type="match status" value="1"/>
</dbReference>
<gene>
    <name evidence="17" type="ordered locus">Rxyl_1416</name>
</gene>
<dbReference type="GO" id="GO:0006747">
    <property type="term" value="P:FAD biosynthetic process"/>
    <property type="evidence" value="ECO:0007669"/>
    <property type="project" value="UniProtKB-UniRule"/>
</dbReference>
<keyword evidence="9 15" id="KW-0418">Kinase</keyword>
<keyword evidence="4 15" id="KW-0285">Flavoprotein</keyword>
<dbReference type="HOGENOM" id="CLU_048437_0_2_11"/>
<dbReference type="PhylomeDB" id="Q1AW50"/>
<comment type="pathway">
    <text evidence="2 15">Cofactor biosynthesis; FAD biosynthesis; FAD from FMN: step 1/1.</text>
</comment>
<evidence type="ECO:0000256" key="8">
    <source>
        <dbReference type="ARBA" id="ARBA00022741"/>
    </source>
</evidence>
<dbReference type="GO" id="GO:0008531">
    <property type="term" value="F:riboflavin kinase activity"/>
    <property type="evidence" value="ECO:0007669"/>
    <property type="project" value="UniProtKB-UniRule"/>
</dbReference>
<dbReference type="NCBIfam" id="TIGR00083">
    <property type="entry name" value="ribF"/>
    <property type="match status" value="1"/>
</dbReference>
<dbReference type="Pfam" id="PF06574">
    <property type="entry name" value="FAD_syn"/>
    <property type="match status" value="1"/>
</dbReference>
<reference evidence="17 18" key="1">
    <citation type="submission" date="2006-06" db="EMBL/GenBank/DDBJ databases">
        <title>Complete sequence of Rubrobacter xylanophilus DSM 9941.</title>
        <authorList>
            <consortium name="US DOE Joint Genome Institute"/>
            <person name="Copeland A."/>
            <person name="Lucas S."/>
            <person name="Lapidus A."/>
            <person name="Barry K."/>
            <person name="Detter J.C."/>
            <person name="Glavina del Rio T."/>
            <person name="Hammon N."/>
            <person name="Israni S."/>
            <person name="Dalin E."/>
            <person name="Tice H."/>
            <person name="Pitluck S."/>
            <person name="Munk A.C."/>
            <person name="Brettin T."/>
            <person name="Bruce D."/>
            <person name="Han C."/>
            <person name="Tapia R."/>
            <person name="Gilna P."/>
            <person name="Schmutz J."/>
            <person name="Larimer F."/>
            <person name="Land M."/>
            <person name="Hauser L."/>
            <person name="Kyrpides N."/>
            <person name="Lykidis A."/>
            <person name="da Costa M.S."/>
            <person name="Rainey F.A."/>
            <person name="Empadinhas N."/>
            <person name="Jolivet E."/>
            <person name="Battista J.R."/>
            <person name="Richardson P."/>
        </authorList>
    </citation>
    <scope>NUCLEOTIDE SEQUENCE [LARGE SCALE GENOMIC DNA]</scope>
    <source>
        <strain evidence="18">DSM 9941 / NBRC 16129 / PRD-1</strain>
    </source>
</reference>
<dbReference type="UniPathway" id="UPA00276">
    <property type="reaction ID" value="UER00406"/>
</dbReference>
<keyword evidence="18" id="KW-1185">Reference proteome</keyword>